<gene>
    <name evidence="1" type="ORF">DERP_005765</name>
</gene>
<reference evidence="1 2" key="1">
    <citation type="journal article" date="2018" name="J. Allergy Clin. Immunol.">
        <title>High-quality assembly of Dermatophagoides pteronyssinus genome and transcriptome reveals a wide range of novel allergens.</title>
        <authorList>
            <person name="Liu X.Y."/>
            <person name="Yang K.Y."/>
            <person name="Wang M.Q."/>
            <person name="Kwok J.S."/>
            <person name="Zeng X."/>
            <person name="Yang Z."/>
            <person name="Xiao X.J."/>
            <person name="Lau C.P."/>
            <person name="Li Y."/>
            <person name="Huang Z.M."/>
            <person name="Ba J.G."/>
            <person name="Yim A.K."/>
            <person name="Ouyang C.Y."/>
            <person name="Ngai S.M."/>
            <person name="Chan T.F."/>
            <person name="Leung E.L."/>
            <person name="Liu L."/>
            <person name="Liu Z.G."/>
            <person name="Tsui S.K."/>
        </authorList>
    </citation>
    <scope>NUCLEOTIDE SEQUENCE [LARGE SCALE GENOMIC DNA]</scope>
    <source>
        <strain evidence="1">Derp</strain>
    </source>
</reference>
<evidence type="ECO:0000313" key="1">
    <source>
        <dbReference type="EMBL" id="KAH9419258.1"/>
    </source>
</evidence>
<keyword evidence="2" id="KW-1185">Reference proteome</keyword>
<sequence>MKLIEFVTCRILMLKKTIPNTPNSQLFSSLTNRMPMSMPFIFKKKTLTIYSNKNEIFFGPNLMTTCIPIQFGLPAKTRIYTV</sequence>
<protein>
    <submittedName>
        <fullName evidence="1">Uncharacterized protein</fullName>
    </submittedName>
</protein>
<proteinExistence type="predicted"/>
<name>A0ABQ8J9G6_DERPT</name>
<accession>A0ABQ8J9G6</accession>
<comment type="caution">
    <text evidence="1">The sequence shown here is derived from an EMBL/GenBank/DDBJ whole genome shotgun (WGS) entry which is preliminary data.</text>
</comment>
<dbReference type="EMBL" id="NJHN03000060">
    <property type="protein sequence ID" value="KAH9419258.1"/>
    <property type="molecule type" value="Genomic_DNA"/>
</dbReference>
<dbReference type="Proteomes" id="UP000887458">
    <property type="component" value="Unassembled WGS sequence"/>
</dbReference>
<organism evidence="1 2">
    <name type="scientific">Dermatophagoides pteronyssinus</name>
    <name type="common">European house dust mite</name>
    <dbReference type="NCBI Taxonomy" id="6956"/>
    <lineage>
        <taxon>Eukaryota</taxon>
        <taxon>Metazoa</taxon>
        <taxon>Ecdysozoa</taxon>
        <taxon>Arthropoda</taxon>
        <taxon>Chelicerata</taxon>
        <taxon>Arachnida</taxon>
        <taxon>Acari</taxon>
        <taxon>Acariformes</taxon>
        <taxon>Sarcoptiformes</taxon>
        <taxon>Astigmata</taxon>
        <taxon>Psoroptidia</taxon>
        <taxon>Analgoidea</taxon>
        <taxon>Pyroglyphidae</taxon>
        <taxon>Dermatophagoidinae</taxon>
        <taxon>Dermatophagoides</taxon>
    </lineage>
</organism>
<evidence type="ECO:0000313" key="2">
    <source>
        <dbReference type="Proteomes" id="UP000887458"/>
    </source>
</evidence>
<reference evidence="1 2" key="2">
    <citation type="journal article" date="2022" name="Mol. Biol. Evol.">
        <title>Comparative Genomics Reveals Insights into the Divergent Evolution of Astigmatic Mites and Household Pest Adaptations.</title>
        <authorList>
            <person name="Xiong Q."/>
            <person name="Wan A.T."/>
            <person name="Liu X."/>
            <person name="Fung C.S."/>
            <person name="Xiao X."/>
            <person name="Malainual N."/>
            <person name="Hou J."/>
            <person name="Wang L."/>
            <person name="Wang M."/>
            <person name="Yang K.Y."/>
            <person name="Cui Y."/>
            <person name="Leung E.L."/>
            <person name="Nong W."/>
            <person name="Shin S.K."/>
            <person name="Au S.W."/>
            <person name="Jeong K.Y."/>
            <person name="Chew F.T."/>
            <person name="Hui J.H."/>
            <person name="Leung T.F."/>
            <person name="Tungtrongchitr A."/>
            <person name="Zhong N."/>
            <person name="Liu Z."/>
            <person name="Tsui S.K."/>
        </authorList>
    </citation>
    <scope>NUCLEOTIDE SEQUENCE [LARGE SCALE GENOMIC DNA]</scope>
    <source>
        <strain evidence="1">Derp</strain>
    </source>
</reference>